<dbReference type="Proteomes" id="UP001652628">
    <property type="component" value="Chromosome 3"/>
</dbReference>
<feature type="region of interest" description="Disordered" evidence="3">
    <location>
        <begin position="42"/>
        <end position="61"/>
    </location>
</feature>
<dbReference type="InterPro" id="IPR000618">
    <property type="entry name" value="Insect_cuticle"/>
</dbReference>
<keyword evidence="1 2" id="KW-0193">Cuticle</keyword>
<dbReference type="PROSITE" id="PS51155">
    <property type="entry name" value="CHIT_BIND_RR_2"/>
    <property type="match status" value="1"/>
</dbReference>
<evidence type="ECO:0000313" key="5">
    <source>
        <dbReference type="Proteomes" id="UP001652628"/>
    </source>
</evidence>
<gene>
    <name evidence="6" type="primary">Lcp65Aa</name>
</gene>
<dbReference type="PANTHER" id="PTHR10380:SF218">
    <property type="entry name" value="ADULT CUTICLE PROTEIN 65AA-RELATED"/>
    <property type="match status" value="1"/>
</dbReference>
<evidence type="ECO:0000256" key="4">
    <source>
        <dbReference type="SAM" id="SignalP"/>
    </source>
</evidence>
<organism evidence="5 6">
    <name type="scientific">Drosophila suzukii</name>
    <name type="common">Spotted-wing drosophila fruit fly</name>
    <dbReference type="NCBI Taxonomy" id="28584"/>
    <lineage>
        <taxon>Eukaryota</taxon>
        <taxon>Metazoa</taxon>
        <taxon>Ecdysozoa</taxon>
        <taxon>Arthropoda</taxon>
        <taxon>Hexapoda</taxon>
        <taxon>Insecta</taxon>
        <taxon>Pterygota</taxon>
        <taxon>Neoptera</taxon>
        <taxon>Endopterygota</taxon>
        <taxon>Diptera</taxon>
        <taxon>Brachycera</taxon>
        <taxon>Muscomorpha</taxon>
        <taxon>Ephydroidea</taxon>
        <taxon>Drosophilidae</taxon>
        <taxon>Drosophila</taxon>
        <taxon>Sophophora</taxon>
    </lineage>
</organism>
<dbReference type="InterPro" id="IPR031311">
    <property type="entry name" value="CHIT_BIND_RR_consensus"/>
</dbReference>
<feature type="signal peptide" evidence="4">
    <location>
        <begin position="1"/>
        <end position="17"/>
    </location>
</feature>
<dbReference type="Pfam" id="PF00379">
    <property type="entry name" value="Chitin_bind_4"/>
    <property type="match status" value="1"/>
</dbReference>
<protein>
    <submittedName>
        <fullName evidence="6">Larval cuticle protein 65Ag1</fullName>
    </submittedName>
</protein>
<dbReference type="InterPro" id="IPR050468">
    <property type="entry name" value="Cuticle_Struct_Prot"/>
</dbReference>
<evidence type="ECO:0000256" key="1">
    <source>
        <dbReference type="ARBA" id="ARBA00022460"/>
    </source>
</evidence>
<evidence type="ECO:0000256" key="2">
    <source>
        <dbReference type="PROSITE-ProRule" id="PRU00497"/>
    </source>
</evidence>
<evidence type="ECO:0000256" key="3">
    <source>
        <dbReference type="SAM" id="MobiDB-lite"/>
    </source>
</evidence>
<reference evidence="6" key="1">
    <citation type="submission" date="2025-08" db="UniProtKB">
        <authorList>
            <consortium name="RefSeq"/>
        </authorList>
    </citation>
    <scope>IDENTIFICATION</scope>
</reference>
<dbReference type="RefSeq" id="XP_016933081.3">
    <property type="nucleotide sequence ID" value="XM_017077592.4"/>
</dbReference>
<dbReference type="GO" id="GO:0008010">
    <property type="term" value="F:structural constituent of chitin-based larval cuticle"/>
    <property type="evidence" value="ECO:0007669"/>
    <property type="project" value="TreeGrafter"/>
</dbReference>
<evidence type="ECO:0000313" key="6">
    <source>
        <dbReference type="RefSeq" id="XP_016933081.3"/>
    </source>
</evidence>
<accession>A0AB39ZCI7</accession>
<sequence length="102" mass="10994">MKSILVFACLSIALCLAAPAPDAEIVNQESDVNADSYSFKFETSDGTKQEQHGSLKNLGPEEDALQVAGSYSYTGDDGKTYTITYVADENGFQPQGEHIPRS</sequence>
<feature type="compositionally biased region" description="Basic and acidic residues" evidence="3">
    <location>
        <begin position="42"/>
        <end position="53"/>
    </location>
</feature>
<dbReference type="GeneID" id="108012290"/>
<name>A0AB39ZCI7_DROSZ</name>
<dbReference type="GO" id="GO:0062129">
    <property type="term" value="C:chitin-based extracellular matrix"/>
    <property type="evidence" value="ECO:0007669"/>
    <property type="project" value="TreeGrafter"/>
</dbReference>
<dbReference type="PANTHER" id="PTHR10380">
    <property type="entry name" value="CUTICLE PROTEIN"/>
    <property type="match status" value="1"/>
</dbReference>
<dbReference type="PROSITE" id="PS00233">
    <property type="entry name" value="CHIT_BIND_RR_1"/>
    <property type="match status" value="1"/>
</dbReference>
<keyword evidence="4" id="KW-0732">Signal</keyword>
<feature type="chain" id="PRO_5045311187" evidence="4">
    <location>
        <begin position="18"/>
        <end position="102"/>
    </location>
</feature>
<keyword evidence="5" id="KW-1185">Reference proteome</keyword>
<proteinExistence type="predicted"/>
<dbReference type="PRINTS" id="PR00947">
    <property type="entry name" value="CUTICLE"/>
</dbReference>
<dbReference type="AlphaFoldDB" id="A0AB39ZCI7"/>